<dbReference type="GO" id="GO:0044547">
    <property type="term" value="F:DNA topoisomerase binding"/>
    <property type="evidence" value="ECO:0007669"/>
    <property type="project" value="TreeGrafter"/>
</dbReference>
<reference evidence="2 3" key="1">
    <citation type="submission" date="2019-06" db="EMBL/GenBank/DDBJ databases">
        <title>Discovery of a novel chromosome fission-fusion reversal in muntjac.</title>
        <authorList>
            <person name="Mudd A.B."/>
            <person name="Bredeson J.V."/>
            <person name="Baum R."/>
            <person name="Hockemeyer D."/>
            <person name="Rokhsar D.S."/>
        </authorList>
    </citation>
    <scope>NUCLEOTIDE SEQUENCE [LARGE SCALE GENOMIC DNA]</scope>
    <source>
        <strain evidence="2">UTSW_UCB_Mm</strain>
        <tissue evidence="2">Fibroblast cell line</tissue>
    </source>
</reference>
<dbReference type="PANTHER" id="PTHR46060:SF2">
    <property type="entry name" value="HISTONE-LYSINE N-METHYLTRANSFERASE SETMAR"/>
    <property type="match status" value="1"/>
</dbReference>
<dbReference type="PANTHER" id="PTHR46060">
    <property type="entry name" value="MARINER MOS1 TRANSPOSASE-LIKE PROTEIN"/>
    <property type="match status" value="1"/>
</dbReference>
<dbReference type="InterPro" id="IPR041426">
    <property type="entry name" value="Mos1_HTH"/>
</dbReference>
<comment type="caution">
    <text evidence="2">The sequence shown here is derived from an EMBL/GenBank/DDBJ whole genome shotgun (WGS) entry which is preliminary data.</text>
</comment>
<keyword evidence="3" id="KW-1185">Reference proteome</keyword>
<dbReference type="GO" id="GO:0005634">
    <property type="term" value="C:nucleus"/>
    <property type="evidence" value="ECO:0007669"/>
    <property type="project" value="TreeGrafter"/>
</dbReference>
<dbReference type="GO" id="GO:0003690">
    <property type="term" value="F:double-stranded DNA binding"/>
    <property type="evidence" value="ECO:0007669"/>
    <property type="project" value="TreeGrafter"/>
</dbReference>
<dbReference type="GO" id="GO:0003697">
    <property type="term" value="F:single-stranded DNA binding"/>
    <property type="evidence" value="ECO:0007669"/>
    <property type="project" value="TreeGrafter"/>
</dbReference>
<dbReference type="InterPro" id="IPR036397">
    <property type="entry name" value="RNaseH_sf"/>
</dbReference>
<dbReference type="GO" id="GO:0000793">
    <property type="term" value="C:condensed chromosome"/>
    <property type="evidence" value="ECO:0007669"/>
    <property type="project" value="TreeGrafter"/>
</dbReference>
<evidence type="ECO:0000259" key="1">
    <source>
        <dbReference type="Pfam" id="PF17906"/>
    </source>
</evidence>
<dbReference type="GO" id="GO:0042800">
    <property type="term" value="F:histone H3K4 methyltransferase activity"/>
    <property type="evidence" value="ECO:0007669"/>
    <property type="project" value="TreeGrafter"/>
</dbReference>
<dbReference type="Pfam" id="PF01359">
    <property type="entry name" value="Transposase_1"/>
    <property type="match status" value="1"/>
</dbReference>
<dbReference type="InterPro" id="IPR001888">
    <property type="entry name" value="Transposase_1"/>
</dbReference>
<dbReference type="Gene3D" id="1.10.10.1450">
    <property type="match status" value="1"/>
</dbReference>
<dbReference type="EMBL" id="VCEA01000001">
    <property type="protein sequence ID" value="KAB0356473.1"/>
    <property type="molecule type" value="Genomic_DNA"/>
</dbReference>
<gene>
    <name evidence="2" type="ORF">FD754_000629</name>
</gene>
<dbReference type="GO" id="GO:0015074">
    <property type="term" value="P:DNA integration"/>
    <property type="evidence" value="ECO:0007669"/>
    <property type="project" value="TreeGrafter"/>
</dbReference>
<dbReference type="AlphaFoldDB" id="A0A5N3W4T2"/>
<accession>A0A5N3W4T2</accession>
<protein>
    <recommendedName>
        <fullName evidence="1">Mos1 transposase HTH domain-containing protein</fullName>
    </recommendedName>
</protein>
<proteinExistence type="predicted"/>
<name>A0A5N3W4T2_MUNMU</name>
<dbReference type="Pfam" id="PF17906">
    <property type="entry name" value="HTH_48"/>
    <property type="match status" value="1"/>
</dbReference>
<dbReference type="GO" id="GO:0046975">
    <property type="term" value="F:histone H3K36 methyltransferase activity"/>
    <property type="evidence" value="ECO:0007669"/>
    <property type="project" value="TreeGrafter"/>
</dbReference>
<dbReference type="GO" id="GO:0006303">
    <property type="term" value="P:double-strand break repair via nonhomologous end joining"/>
    <property type="evidence" value="ECO:0007669"/>
    <property type="project" value="TreeGrafter"/>
</dbReference>
<dbReference type="InterPro" id="IPR052709">
    <property type="entry name" value="Transposase-MT_Hybrid"/>
</dbReference>
<dbReference type="Gene3D" id="3.30.420.10">
    <property type="entry name" value="Ribonuclease H-like superfamily/Ribonuclease H"/>
    <property type="match status" value="1"/>
</dbReference>
<dbReference type="GO" id="GO:0000729">
    <property type="term" value="P:DNA double-strand break processing"/>
    <property type="evidence" value="ECO:0007669"/>
    <property type="project" value="TreeGrafter"/>
</dbReference>
<evidence type="ECO:0000313" key="2">
    <source>
        <dbReference type="EMBL" id="KAB0356473.1"/>
    </source>
</evidence>
<dbReference type="Proteomes" id="UP000326458">
    <property type="component" value="Unassembled WGS sequence"/>
</dbReference>
<feature type="domain" description="Mos1 transposase HTH" evidence="1">
    <location>
        <begin position="121"/>
        <end position="170"/>
    </location>
</feature>
<dbReference type="GO" id="GO:0000014">
    <property type="term" value="F:single-stranded DNA endodeoxyribonuclease activity"/>
    <property type="evidence" value="ECO:0007669"/>
    <property type="project" value="TreeGrafter"/>
</dbReference>
<organism evidence="2 3">
    <name type="scientific">Muntiacus muntjak</name>
    <name type="common">Barking deer</name>
    <name type="synonym">Indian muntjac</name>
    <dbReference type="NCBI Taxonomy" id="9888"/>
    <lineage>
        <taxon>Eukaryota</taxon>
        <taxon>Metazoa</taxon>
        <taxon>Chordata</taxon>
        <taxon>Craniata</taxon>
        <taxon>Vertebrata</taxon>
        <taxon>Euteleostomi</taxon>
        <taxon>Mammalia</taxon>
        <taxon>Eutheria</taxon>
        <taxon>Laurasiatheria</taxon>
        <taxon>Artiodactyla</taxon>
        <taxon>Ruminantia</taxon>
        <taxon>Pecora</taxon>
        <taxon>Cervidae</taxon>
        <taxon>Muntiacinae</taxon>
        <taxon>Muntiacus</taxon>
    </lineage>
</organism>
<dbReference type="GO" id="GO:0044774">
    <property type="term" value="P:mitotic DNA integrity checkpoint signaling"/>
    <property type="evidence" value="ECO:0007669"/>
    <property type="project" value="TreeGrafter"/>
</dbReference>
<evidence type="ECO:0000313" key="3">
    <source>
        <dbReference type="Proteomes" id="UP000326458"/>
    </source>
</evidence>
<dbReference type="GO" id="GO:0031297">
    <property type="term" value="P:replication fork processing"/>
    <property type="evidence" value="ECO:0007669"/>
    <property type="project" value="TreeGrafter"/>
</dbReference>
<sequence>MWTSADTVQPMLSAGTFTCPVQANLEGCGSQKTMAISTSALNKKATYTHFLMQIIFTESYLVPSYLCDLAWEKTLPLPSGFWNAAEEPVSEKDGHCGAAGPLHTVCGQRTSSWFSKMMLDKKQIQAIFYFKFKMGHKAAETAHNINNIFGPGTANEHTVQGWFKKFCKGDESLEDEKHKVAQELNVDRSMVVWHLKQIGKVKKLQKWVPHELTKNQQNRHFEIKSGLYTTTNDCHLSGWTEKQLQSTSQSQTCPPKKGHGHCLVVCCQMIHYSFLNPSETITSEKYAQQIDEVNQKGQRLQPALVNRTGPILLYDNVQPYIAQPTPQKLNKLGYQILSHLPYSPDLLPTDYHFFKYLDNFLHGKCTDFYAIGINNFISHWQKCVDCNGSYFD</sequence>
<dbReference type="GO" id="GO:0035861">
    <property type="term" value="C:site of double-strand break"/>
    <property type="evidence" value="ECO:0007669"/>
    <property type="project" value="TreeGrafter"/>
</dbReference>